<evidence type="ECO:0000256" key="8">
    <source>
        <dbReference type="ARBA" id="ARBA00023242"/>
    </source>
</evidence>
<keyword evidence="3" id="KW-0862">Zinc</keyword>
<dbReference type="InterPro" id="IPR001628">
    <property type="entry name" value="Znf_hrmn_rcpt"/>
</dbReference>
<evidence type="ECO:0000256" key="6">
    <source>
        <dbReference type="ARBA" id="ARBA00023163"/>
    </source>
</evidence>
<comment type="caution">
    <text evidence="13">The sequence shown here is derived from an EMBL/GenBank/DDBJ whole genome shotgun (WGS) entry which is preliminary data.</text>
</comment>
<dbReference type="GO" id="GO:0043565">
    <property type="term" value="F:sequence-specific DNA binding"/>
    <property type="evidence" value="ECO:0007669"/>
    <property type="project" value="InterPro"/>
</dbReference>
<evidence type="ECO:0000256" key="7">
    <source>
        <dbReference type="ARBA" id="ARBA00023170"/>
    </source>
</evidence>
<evidence type="ECO:0000256" key="1">
    <source>
        <dbReference type="ARBA" id="ARBA00022723"/>
    </source>
</evidence>
<keyword evidence="2 9" id="KW-0863">Zinc-finger</keyword>
<evidence type="ECO:0000259" key="12">
    <source>
        <dbReference type="PROSITE" id="PS51058"/>
    </source>
</evidence>
<dbReference type="EMBL" id="NCKV01003479">
    <property type="protein sequence ID" value="RWS25676.1"/>
    <property type="molecule type" value="Genomic_DNA"/>
</dbReference>
<feature type="domain" description="CXXC-type" evidence="12">
    <location>
        <begin position="483"/>
        <end position="530"/>
    </location>
</feature>
<evidence type="ECO:0000313" key="14">
    <source>
        <dbReference type="Proteomes" id="UP000288716"/>
    </source>
</evidence>
<feature type="region of interest" description="Disordered" evidence="10">
    <location>
        <begin position="455"/>
        <end position="474"/>
    </location>
</feature>
<proteinExistence type="predicted"/>
<protein>
    <submittedName>
        <fullName evidence="13">Nuclear receptor-like protein</fullName>
    </submittedName>
</protein>
<evidence type="ECO:0000256" key="5">
    <source>
        <dbReference type="ARBA" id="ARBA00023125"/>
    </source>
</evidence>
<keyword evidence="4" id="KW-0805">Transcription regulation</keyword>
<feature type="region of interest" description="Disordered" evidence="10">
    <location>
        <begin position="378"/>
        <end position="423"/>
    </location>
</feature>
<name>A0A443SDS6_9ACAR</name>
<evidence type="ECO:0000256" key="10">
    <source>
        <dbReference type="SAM" id="MobiDB-lite"/>
    </source>
</evidence>
<dbReference type="GO" id="GO:0008270">
    <property type="term" value="F:zinc ion binding"/>
    <property type="evidence" value="ECO:0007669"/>
    <property type="project" value="UniProtKB-KW"/>
</dbReference>
<dbReference type="InterPro" id="IPR002857">
    <property type="entry name" value="Znf_CXXC"/>
</dbReference>
<dbReference type="SMART" id="SM00399">
    <property type="entry name" value="ZnF_C4"/>
    <property type="match status" value="1"/>
</dbReference>
<evidence type="ECO:0000256" key="3">
    <source>
        <dbReference type="ARBA" id="ARBA00022833"/>
    </source>
</evidence>
<evidence type="ECO:0000256" key="2">
    <source>
        <dbReference type="ARBA" id="ARBA00022771"/>
    </source>
</evidence>
<dbReference type="OrthoDB" id="308383at2759"/>
<dbReference type="GO" id="GO:0003700">
    <property type="term" value="F:DNA-binding transcription factor activity"/>
    <property type="evidence" value="ECO:0007669"/>
    <property type="project" value="InterPro"/>
</dbReference>
<keyword evidence="7 13" id="KW-0675">Receptor</keyword>
<dbReference type="Pfam" id="PF00105">
    <property type="entry name" value="zf-C4"/>
    <property type="match status" value="1"/>
</dbReference>
<dbReference type="Pfam" id="PF02008">
    <property type="entry name" value="zf-CXXC"/>
    <property type="match status" value="1"/>
</dbReference>
<dbReference type="STRING" id="299467.A0A443SDS6"/>
<dbReference type="Gene3D" id="3.30.50.10">
    <property type="entry name" value="Erythroid Transcription Factor GATA-1, subunit A"/>
    <property type="match status" value="1"/>
</dbReference>
<feature type="region of interest" description="Disordered" evidence="10">
    <location>
        <begin position="1"/>
        <end position="82"/>
    </location>
</feature>
<keyword evidence="8" id="KW-0539">Nucleus</keyword>
<organism evidence="13 14">
    <name type="scientific">Leptotrombidium deliense</name>
    <dbReference type="NCBI Taxonomy" id="299467"/>
    <lineage>
        <taxon>Eukaryota</taxon>
        <taxon>Metazoa</taxon>
        <taxon>Ecdysozoa</taxon>
        <taxon>Arthropoda</taxon>
        <taxon>Chelicerata</taxon>
        <taxon>Arachnida</taxon>
        <taxon>Acari</taxon>
        <taxon>Acariformes</taxon>
        <taxon>Trombidiformes</taxon>
        <taxon>Prostigmata</taxon>
        <taxon>Anystina</taxon>
        <taxon>Parasitengona</taxon>
        <taxon>Trombiculoidea</taxon>
        <taxon>Trombiculidae</taxon>
        <taxon>Leptotrombidium</taxon>
    </lineage>
</organism>
<accession>A0A443SDS6</accession>
<dbReference type="InterPro" id="IPR013088">
    <property type="entry name" value="Znf_NHR/GATA"/>
</dbReference>
<dbReference type="VEuPathDB" id="VectorBase:LDEU006364"/>
<dbReference type="PROSITE" id="PS51058">
    <property type="entry name" value="ZF_CXXC"/>
    <property type="match status" value="1"/>
</dbReference>
<dbReference type="AlphaFoldDB" id="A0A443SDS6"/>
<dbReference type="SUPFAM" id="SSF57716">
    <property type="entry name" value="Glucocorticoid receptor-like (DNA-binding domain)"/>
    <property type="match status" value="1"/>
</dbReference>
<keyword evidence="5" id="KW-0238">DNA-binding</keyword>
<evidence type="ECO:0000256" key="4">
    <source>
        <dbReference type="ARBA" id="ARBA00023015"/>
    </source>
</evidence>
<keyword evidence="14" id="KW-1185">Reference proteome</keyword>
<evidence type="ECO:0000313" key="13">
    <source>
        <dbReference type="EMBL" id="RWS25676.1"/>
    </source>
</evidence>
<evidence type="ECO:0000256" key="9">
    <source>
        <dbReference type="PROSITE-ProRule" id="PRU00509"/>
    </source>
</evidence>
<reference evidence="13 14" key="1">
    <citation type="journal article" date="2018" name="Gigascience">
        <title>Genomes of trombidid mites reveal novel predicted allergens and laterally-transferred genes associated with secondary metabolism.</title>
        <authorList>
            <person name="Dong X."/>
            <person name="Chaisiri K."/>
            <person name="Xia D."/>
            <person name="Armstrong S.D."/>
            <person name="Fang Y."/>
            <person name="Donnelly M.J."/>
            <person name="Kadowaki T."/>
            <person name="McGarry J.W."/>
            <person name="Darby A.C."/>
            <person name="Makepeace B.L."/>
        </authorList>
    </citation>
    <scope>NUCLEOTIDE SEQUENCE [LARGE SCALE GENOMIC DNA]</scope>
    <source>
        <strain evidence="13">UoL-UT</strain>
    </source>
</reference>
<gene>
    <name evidence="13" type="ORF">B4U80_02967</name>
</gene>
<keyword evidence="6" id="KW-0804">Transcription</keyword>
<feature type="compositionally biased region" description="Basic and acidic residues" evidence="10">
    <location>
        <begin position="35"/>
        <end position="57"/>
    </location>
</feature>
<evidence type="ECO:0000259" key="11">
    <source>
        <dbReference type="PROSITE" id="PS51030"/>
    </source>
</evidence>
<keyword evidence="1" id="KW-0479">Metal-binding</keyword>
<sequence length="555" mass="60906">MAVEGESEQRSSFVETEAKRDETDAAVADEFAVEESVREETCGDDKQIGEDEVRMDSNESVSDDGSSKKDETQNSPKLECSETRDIKPAVFTALNEKREKSSNAVKSDNVCNGMRDRGPVSITVTSGMYDEEEEEEDTDMIEARDDREGCRSLICDSNGIIVAEMVYRCMICANVSDSIAEAQKHYQIKHILNEYNIPTPSNNSNTSTPKYYFGANDESDFEDPCPVTPTVTFNVPSSLKQLQQQVNPTPNSLLIKKQMPTMNYRGDRSTYAVFSDVCHVSWTLNGGQGTSRGGYVTCAVCNITKFYASVQRRYGQFTCMGCAKFFGRFLMKPRRYYCPNLGCCPLDTSPRCKACLLLACINTYTIDGERMKIVDANRPLRKSGPSGGTTGNTSITIGQQPESLPVVNNVHNKPETSKVKPASITVTSNTATVTPLKETSLSSLTCSSSLNYDTSLSPLESQSPRKSDVSSPPPANGVSLSICGARKIAGCRSCSGCLSEDCGQCHYCLDKPKFGGPNTLKKKCVNKRCLMQDVGARKALHSSMSLAKKLRYIRK</sequence>
<feature type="domain" description="Nuclear receptor" evidence="11">
    <location>
        <begin position="295"/>
        <end position="376"/>
    </location>
</feature>
<dbReference type="Proteomes" id="UP000288716">
    <property type="component" value="Unassembled WGS sequence"/>
</dbReference>
<dbReference type="PROSITE" id="PS51030">
    <property type="entry name" value="NUCLEAR_REC_DBD_2"/>
    <property type="match status" value="1"/>
</dbReference>